<protein>
    <recommendedName>
        <fullName evidence="3">DUF1273 family protein</fullName>
    </recommendedName>
</protein>
<accession>A0ABR2GL94</accession>
<dbReference type="EMBL" id="JAPFFF010000421">
    <property type="protein sequence ID" value="KAK8834372.1"/>
    <property type="molecule type" value="Genomic_DNA"/>
</dbReference>
<evidence type="ECO:0008006" key="3">
    <source>
        <dbReference type="Google" id="ProtNLM"/>
    </source>
</evidence>
<evidence type="ECO:0000313" key="2">
    <source>
        <dbReference type="Proteomes" id="UP001470230"/>
    </source>
</evidence>
<sequence>MDAYTLICMSFHSKDRKMKICCFAGHANLPNKEELKIKLKKEITNLIEKENVTTFYSGGKGDFDWLCAHTVDELRKDYPFIKSYWVLAYMTKEKDEYTERISKIFDDTVYPDIENAPQRLAIIKRNEWVVNNSNFLIAYVEHNWGGAYKTLEYAEKRRKIKIINIAEKR</sequence>
<gene>
    <name evidence="1" type="ORF">M9Y10_031336</name>
</gene>
<dbReference type="Proteomes" id="UP001470230">
    <property type="component" value="Unassembled WGS sequence"/>
</dbReference>
<comment type="caution">
    <text evidence="1">The sequence shown here is derived from an EMBL/GenBank/DDBJ whole genome shotgun (WGS) entry which is preliminary data.</text>
</comment>
<proteinExistence type="predicted"/>
<evidence type="ECO:0000313" key="1">
    <source>
        <dbReference type="EMBL" id="KAK8834372.1"/>
    </source>
</evidence>
<reference evidence="1 2" key="1">
    <citation type="submission" date="2024-04" db="EMBL/GenBank/DDBJ databases">
        <title>Tritrichomonas musculus Genome.</title>
        <authorList>
            <person name="Alves-Ferreira E."/>
            <person name="Grigg M."/>
            <person name="Lorenzi H."/>
            <person name="Galac M."/>
        </authorList>
    </citation>
    <scope>NUCLEOTIDE SEQUENCE [LARGE SCALE GENOMIC DNA]</scope>
    <source>
        <strain evidence="1 2">EAF2021</strain>
    </source>
</reference>
<name>A0ABR2GL94_9EUKA</name>
<dbReference type="SUPFAM" id="SSF102405">
    <property type="entry name" value="MCP/YpsA-like"/>
    <property type="match status" value="1"/>
</dbReference>
<dbReference type="Gene3D" id="3.40.50.450">
    <property type="match status" value="1"/>
</dbReference>
<keyword evidence="2" id="KW-1185">Reference proteome</keyword>
<organism evidence="1 2">
    <name type="scientific">Tritrichomonas musculus</name>
    <dbReference type="NCBI Taxonomy" id="1915356"/>
    <lineage>
        <taxon>Eukaryota</taxon>
        <taxon>Metamonada</taxon>
        <taxon>Parabasalia</taxon>
        <taxon>Tritrichomonadida</taxon>
        <taxon>Tritrichomonadidae</taxon>
        <taxon>Tritrichomonas</taxon>
    </lineage>
</organism>